<organism evidence="2 3">
    <name type="scientific">Sphingomonas liriopis</name>
    <dbReference type="NCBI Taxonomy" id="2949094"/>
    <lineage>
        <taxon>Bacteria</taxon>
        <taxon>Pseudomonadati</taxon>
        <taxon>Pseudomonadota</taxon>
        <taxon>Alphaproteobacteria</taxon>
        <taxon>Sphingomonadales</taxon>
        <taxon>Sphingomonadaceae</taxon>
        <taxon>Sphingomonas</taxon>
    </lineage>
</organism>
<dbReference type="PANTHER" id="PTHR12526">
    <property type="entry name" value="GLYCOSYLTRANSFERASE"/>
    <property type="match status" value="1"/>
</dbReference>
<sequence>MSADDGYDADVCLIVEGAYPYVIGGVSGWLQDLVTHLPDIRFAIAAIKPSGESLPFRLTPPPNVVMVTEIALAPEACMPRAIPERIAVPIADALVAFVATGDVGRLAALIDLIGGMRASVVTGDILAHPAVFARLRRHYQAILPKASFHHYFWAMRVLLGGLLAVLTAPLPRARAYHTISTGFAGLLAARAARATGRPAFITEHGIYLLERQIEVMMADWIGDQVDTGLELERSVRDLRDLWVRAFTSYAEACYAACDPIVALYGENTLVQRRLGAAAERVRVIPNGIDARRFAALPDARDPAQPLVALLGRVVPIKDVKTFIRAAAIVHAARPDIRFVVLGPEDEDPEYAAECARLVADLDLGAVFAFAGRVRIEDWMARIDLLVLTSLSEAQPLVILEGGACGIPVVAPDVGSCREMIEGRGGDDVGHGGIVTPLVNPAATAAGILAIAGDPERRAAMGETMRARVLRDYDHDAIIGSYRELYGSLIAR</sequence>
<dbReference type="SUPFAM" id="SSF53756">
    <property type="entry name" value="UDP-Glycosyltransferase/glycogen phosphorylase"/>
    <property type="match status" value="1"/>
</dbReference>
<comment type="caution">
    <text evidence="2">The sequence shown here is derived from an EMBL/GenBank/DDBJ whole genome shotgun (WGS) entry which is preliminary data.</text>
</comment>
<reference evidence="2" key="1">
    <citation type="submission" date="2022-05" db="EMBL/GenBank/DDBJ databases">
        <title>Sphingomonas sp. strain RP10 Genome sequencing and assembly.</title>
        <authorList>
            <person name="Kim I."/>
        </authorList>
    </citation>
    <scope>NUCLEOTIDE SEQUENCE</scope>
    <source>
        <strain evidence="2">RP10</strain>
    </source>
</reference>
<dbReference type="InterPro" id="IPR047691">
    <property type="entry name" value="PelF-like"/>
</dbReference>
<evidence type="ECO:0000259" key="1">
    <source>
        <dbReference type="Pfam" id="PF11997"/>
    </source>
</evidence>
<dbReference type="Proteomes" id="UP001139486">
    <property type="component" value="Unassembled WGS sequence"/>
</dbReference>
<dbReference type="PANTHER" id="PTHR12526:SF608">
    <property type="entry name" value="PELF"/>
    <property type="match status" value="1"/>
</dbReference>
<gene>
    <name evidence="2" type="primary">pelF</name>
    <name evidence="2" type="ORF">M9979_03515</name>
</gene>
<dbReference type="RefSeq" id="WP_254287949.1">
    <property type="nucleotide sequence ID" value="NZ_JAMLDY010000003.1"/>
</dbReference>
<dbReference type="AlphaFoldDB" id="A0A9X2HQG8"/>
<evidence type="ECO:0000313" key="2">
    <source>
        <dbReference type="EMBL" id="MCP3733942.1"/>
    </source>
</evidence>
<dbReference type="Gene3D" id="3.40.50.2000">
    <property type="entry name" value="Glycogen Phosphorylase B"/>
    <property type="match status" value="2"/>
</dbReference>
<dbReference type="NCBIfam" id="NF038011">
    <property type="entry name" value="PelF"/>
    <property type="match status" value="1"/>
</dbReference>
<dbReference type="EMBL" id="JAMLDY010000003">
    <property type="protein sequence ID" value="MCP3733942.1"/>
    <property type="molecule type" value="Genomic_DNA"/>
</dbReference>
<evidence type="ECO:0000313" key="3">
    <source>
        <dbReference type="Proteomes" id="UP001139486"/>
    </source>
</evidence>
<dbReference type="InterPro" id="IPR022622">
    <property type="entry name" value="DUF3492"/>
</dbReference>
<feature type="domain" description="DUF3492" evidence="1">
    <location>
        <begin position="9"/>
        <end position="278"/>
    </location>
</feature>
<keyword evidence="3" id="KW-1185">Reference proteome</keyword>
<accession>A0A9X2HQG8</accession>
<dbReference type="Pfam" id="PF11997">
    <property type="entry name" value="DUF3492"/>
    <property type="match status" value="1"/>
</dbReference>
<protein>
    <submittedName>
        <fullName evidence="2">GT4 family glycosyltransferase PelF</fullName>
    </submittedName>
</protein>
<proteinExistence type="predicted"/>
<dbReference type="Pfam" id="PF13692">
    <property type="entry name" value="Glyco_trans_1_4"/>
    <property type="match status" value="1"/>
</dbReference>
<name>A0A9X2HQG8_9SPHN</name>